<dbReference type="Proteomes" id="UP001478862">
    <property type="component" value="Unassembled WGS sequence"/>
</dbReference>
<sequence length="59" mass="6600">MKEKETLALYLITMVAVVLIVLYGPPLVEFKTSGGTTFTIWGVMEIIPIFAIARKNQDK</sequence>
<dbReference type="EMBL" id="JBEGDG010000002">
    <property type="protein sequence ID" value="MEQ6353916.1"/>
    <property type="molecule type" value="Genomic_DNA"/>
</dbReference>
<keyword evidence="3" id="KW-1185">Reference proteome</keyword>
<evidence type="ECO:0000313" key="2">
    <source>
        <dbReference type="EMBL" id="MEQ6353916.1"/>
    </source>
</evidence>
<gene>
    <name evidence="2" type="ORF">ABNX05_04750</name>
</gene>
<evidence type="ECO:0000313" key="3">
    <source>
        <dbReference type="Proteomes" id="UP001478862"/>
    </source>
</evidence>
<feature type="transmembrane region" description="Helical" evidence="1">
    <location>
        <begin position="7"/>
        <end position="28"/>
    </location>
</feature>
<reference evidence="2 3" key="1">
    <citation type="submission" date="2024-06" db="EMBL/GenBank/DDBJ databases">
        <title>Lysinibacillus zambalefons sp. nov., a Novel Firmicute Isolated from the Poon Bato Zambales Hyperalkaline Spring.</title>
        <authorList>
            <person name="Aja J.A."/>
            <person name="Lazaro J.E.H."/>
            <person name="Llorin L.D."/>
            <person name="Lim K.R."/>
            <person name="Teodosio J."/>
            <person name="Dalisay D.S."/>
        </authorList>
    </citation>
    <scope>NUCLEOTIDE SEQUENCE [LARGE SCALE GENOMIC DNA]</scope>
    <source>
        <strain evidence="2 3">M3</strain>
    </source>
</reference>
<evidence type="ECO:0000256" key="1">
    <source>
        <dbReference type="SAM" id="Phobius"/>
    </source>
</evidence>
<proteinExistence type="predicted"/>
<accession>A0ABV1MN28</accession>
<organism evidence="2 3">
    <name type="scientific">Lysinibacillus zambalensis</name>
    <dbReference type="NCBI Taxonomy" id="3160866"/>
    <lineage>
        <taxon>Bacteria</taxon>
        <taxon>Bacillati</taxon>
        <taxon>Bacillota</taxon>
        <taxon>Bacilli</taxon>
        <taxon>Bacillales</taxon>
        <taxon>Bacillaceae</taxon>
        <taxon>Lysinibacillus</taxon>
    </lineage>
</organism>
<comment type="caution">
    <text evidence="2">The sequence shown here is derived from an EMBL/GenBank/DDBJ whole genome shotgun (WGS) entry which is preliminary data.</text>
</comment>
<keyword evidence="1" id="KW-0472">Membrane</keyword>
<feature type="transmembrane region" description="Helical" evidence="1">
    <location>
        <begin position="34"/>
        <end position="53"/>
    </location>
</feature>
<keyword evidence="1" id="KW-1133">Transmembrane helix</keyword>
<keyword evidence="1" id="KW-0812">Transmembrane</keyword>
<dbReference type="RefSeq" id="WP_349658668.1">
    <property type="nucleotide sequence ID" value="NZ_JBEGDG010000002.1"/>
</dbReference>
<protein>
    <submittedName>
        <fullName evidence="2">Uncharacterized protein</fullName>
    </submittedName>
</protein>
<name>A0ABV1MN28_9BACI</name>